<dbReference type="GO" id="GO:0004386">
    <property type="term" value="F:helicase activity"/>
    <property type="evidence" value="ECO:0007669"/>
    <property type="project" value="InterPro"/>
</dbReference>
<dbReference type="GO" id="GO:0031380">
    <property type="term" value="C:nuclear RNA-directed RNA polymerase complex"/>
    <property type="evidence" value="ECO:0007669"/>
    <property type="project" value="TreeGrafter"/>
</dbReference>
<sequence length="1327" mass="149461">MMPPPNKPQQSRHTATPNMPPKLSSMAFELKNSLSLDDREWRFQLDRLPSPQQLNASKLIKVIVLATEGAEQRMMLRFDTHQTTRATASHPLDSFLVLSLTGFRPSPGFAAESGGNRPITSREHKEYVLRLLRAGIVLQGTTYNFYGHSNSQLRSRACFLFAAPKDTISKMVESLGEFTSMKTVAKKAKRLGLLFSTAHAVLQVGGDRCEDIADIEANGYTFTDGCGLMAPQFAQNVSRRMRLKFRDRRYSPSVFQIRYRGYKGVVIEDPRMKNESTWLRLRQSMKKFNAAENLSFSVVDYSKPYAFGHLNDEVVMLLHALGVRRETLLRKQREYLDFLVEAASNARQAFRFLCYVSRHDLAEKVLLVSLESVKPQIQALIQAEYGKMLNKRDEQRCRILVSQSRLLFGVCDAWGILKEDECAVKVTMDGDGLPYALKNTEVLVARNPCLHPGDMQKFRVVDHASLSHLVDCIVFPTRGRRSPADMMSGGDLDGDKFLVCWDKDLIPSTISQPAEYPATKEPVRFRPITDDDRLVYFAEYTNASLGRVKNLYLDWARVKGPMAPECQELNRLFSQCVDGMQIKIPPRLESIPVIPSDNQKFILDELHEVAAADIARGRLRETNLACAEFDIIELLVSRQDIAITEFELLKLTAKWCRRHGMCLGDFLPYFDMNSLTAEEKHWVLSSTQQLQWAPSLILNALCTSKIVSENDIAHHQLGTPRLRWKRVYDSSQCRLATFLDTAAKTFEEFHRKLVVAQVDERLSLMIYIPRMIPKAQDCLVHDTVRVIAFPHAKDLSSFGRLSRSTRKNYRLYCDNNLFQLFEGQRSNTWIFIKRSASDDTAYRSTVNRGDRRRLRQATIEDGRNFDYRVSVALDKFSQGLQRQIGRVNGHGLLAAEQLGKVLKWLGQHNMTSVTQNIYGHVLSRVCTDDPDIECLSWQMDVLLDHLSMEPSMAASFSRLSTRKAHLPRGVLQKLQDRGQEILNAIVRCACSADALLVPAFESALSLTHALTLDGMTSLVELCALTIHSPDLALDILLGCLKRQSLRLLAGTIKPPLAMHFADNIVSIALDHIHEANEQQIDRAEMIMLHDLKKERDGYPLAECAFRIDSAKVPETWAHVRLTAASKPKNAPLAREVCIDALVVESRLGSATFQCFQPLPVFVEQCSWILTNYGPFAKSRALFAAMRHFADTGGQYCCVANELLASDTVACEASAMRPKSNGRTALTTHFQLSLNESQRTAMLAALTHPLVLIWGPPGTGKTQTIVAIILGLLDRFPEERILVTAPTHNAVDNLMRRYLDVTGRTGPVALRVSTEASLLHSHTLSLLV</sequence>
<dbReference type="InterPro" id="IPR007855">
    <property type="entry name" value="RDRP"/>
</dbReference>
<dbReference type="Gene3D" id="3.40.50.300">
    <property type="entry name" value="P-loop containing nucleotide triphosphate hydrolases"/>
    <property type="match status" value="1"/>
</dbReference>
<proteinExistence type="inferred from homology"/>
<accession>A0A9P9BGP6</accession>
<dbReference type="InterPro" id="IPR057596">
    <property type="entry name" value="RDRP_core"/>
</dbReference>
<name>A0A9P9BGP6_9PEZI</name>
<dbReference type="GeneID" id="70186942"/>
<dbReference type="PANTHER" id="PTHR23079:SF55">
    <property type="entry name" value="RNA-DIRECTED RNA POLYMERASE"/>
    <property type="match status" value="1"/>
</dbReference>
<evidence type="ECO:0000313" key="5">
    <source>
        <dbReference type="EMBL" id="KAH7016267.1"/>
    </source>
</evidence>
<evidence type="ECO:0000256" key="1">
    <source>
        <dbReference type="RuleBase" id="RU363098"/>
    </source>
</evidence>
<dbReference type="GO" id="GO:0003723">
    <property type="term" value="F:RNA binding"/>
    <property type="evidence" value="ECO:0007669"/>
    <property type="project" value="UniProtKB-KW"/>
</dbReference>
<feature type="region of interest" description="Disordered" evidence="2">
    <location>
        <begin position="1"/>
        <end position="23"/>
    </location>
</feature>
<dbReference type="GO" id="GO:0030422">
    <property type="term" value="P:siRNA processing"/>
    <property type="evidence" value="ECO:0007669"/>
    <property type="project" value="TreeGrafter"/>
</dbReference>
<dbReference type="Pfam" id="PF05183">
    <property type="entry name" value="RdRP"/>
    <property type="match status" value="1"/>
</dbReference>
<reference evidence="5" key="1">
    <citation type="journal article" date="2021" name="Nat. Commun.">
        <title>Genetic determinants of endophytism in the Arabidopsis root mycobiome.</title>
        <authorList>
            <person name="Mesny F."/>
            <person name="Miyauchi S."/>
            <person name="Thiergart T."/>
            <person name="Pickel B."/>
            <person name="Atanasova L."/>
            <person name="Karlsson M."/>
            <person name="Huettel B."/>
            <person name="Barry K.W."/>
            <person name="Haridas S."/>
            <person name="Chen C."/>
            <person name="Bauer D."/>
            <person name="Andreopoulos W."/>
            <person name="Pangilinan J."/>
            <person name="LaButti K."/>
            <person name="Riley R."/>
            <person name="Lipzen A."/>
            <person name="Clum A."/>
            <person name="Drula E."/>
            <person name="Henrissat B."/>
            <person name="Kohler A."/>
            <person name="Grigoriev I.V."/>
            <person name="Martin F.M."/>
            <person name="Hacquard S."/>
        </authorList>
    </citation>
    <scope>NUCLEOTIDE SEQUENCE</scope>
    <source>
        <strain evidence="5">MPI-CAGE-CH-0230</strain>
    </source>
</reference>
<organism evidence="5 6">
    <name type="scientific">Microdochium trichocladiopsis</name>
    <dbReference type="NCBI Taxonomy" id="1682393"/>
    <lineage>
        <taxon>Eukaryota</taxon>
        <taxon>Fungi</taxon>
        <taxon>Dikarya</taxon>
        <taxon>Ascomycota</taxon>
        <taxon>Pezizomycotina</taxon>
        <taxon>Sordariomycetes</taxon>
        <taxon>Xylariomycetidae</taxon>
        <taxon>Xylariales</taxon>
        <taxon>Microdochiaceae</taxon>
        <taxon>Microdochium</taxon>
    </lineage>
</organism>
<keyword evidence="1" id="KW-0696">RNA-directed RNA polymerase</keyword>
<dbReference type="GO" id="GO:0003968">
    <property type="term" value="F:RNA-directed RNA polymerase activity"/>
    <property type="evidence" value="ECO:0007669"/>
    <property type="project" value="UniProtKB-KW"/>
</dbReference>
<evidence type="ECO:0000256" key="2">
    <source>
        <dbReference type="SAM" id="MobiDB-lite"/>
    </source>
</evidence>
<evidence type="ECO:0000259" key="3">
    <source>
        <dbReference type="Pfam" id="PF05183"/>
    </source>
</evidence>
<keyword evidence="1" id="KW-0808">Transferase</keyword>
<dbReference type="EC" id="2.7.7.48" evidence="1"/>
<keyword evidence="6" id="KW-1185">Reference proteome</keyword>
<dbReference type="Pfam" id="PF13086">
    <property type="entry name" value="AAA_11"/>
    <property type="match status" value="1"/>
</dbReference>
<dbReference type="RefSeq" id="XP_046005891.1">
    <property type="nucleotide sequence ID" value="XM_046157396.1"/>
</dbReference>
<feature type="domain" description="RDRP core" evidence="3">
    <location>
        <begin position="93"/>
        <end position="584"/>
    </location>
</feature>
<dbReference type="Proteomes" id="UP000756346">
    <property type="component" value="Unassembled WGS sequence"/>
</dbReference>
<dbReference type="OrthoDB" id="6513042at2759"/>
<dbReference type="SUPFAM" id="SSF52540">
    <property type="entry name" value="P-loop containing nucleoside triphosphate hydrolases"/>
    <property type="match status" value="1"/>
</dbReference>
<keyword evidence="1" id="KW-0548">Nucleotidyltransferase</keyword>
<protein>
    <recommendedName>
        <fullName evidence="1">RNA-dependent RNA polymerase</fullName>
        <ecNumber evidence="1">2.7.7.48</ecNumber>
    </recommendedName>
</protein>
<feature type="domain" description="DNA2/NAM7 helicase helicase" evidence="4">
    <location>
        <begin position="1233"/>
        <end position="1320"/>
    </location>
</feature>
<evidence type="ECO:0000259" key="4">
    <source>
        <dbReference type="Pfam" id="PF13086"/>
    </source>
</evidence>
<gene>
    <name evidence="5" type="ORF">B0I36DRAFT_355087</name>
</gene>
<comment type="similarity">
    <text evidence="1">Belongs to the RdRP family.</text>
</comment>
<feature type="compositionally biased region" description="Polar residues" evidence="2">
    <location>
        <begin position="8"/>
        <end position="17"/>
    </location>
</feature>
<comment type="caution">
    <text evidence="5">The sequence shown here is derived from an EMBL/GenBank/DDBJ whole genome shotgun (WGS) entry which is preliminary data.</text>
</comment>
<dbReference type="InterPro" id="IPR027417">
    <property type="entry name" value="P-loop_NTPase"/>
</dbReference>
<comment type="catalytic activity">
    <reaction evidence="1">
        <text>RNA(n) + a ribonucleoside 5'-triphosphate = RNA(n+1) + diphosphate</text>
        <dbReference type="Rhea" id="RHEA:21248"/>
        <dbReference type="Rhea" id="RHEA-COMP:14527"/>
        <dbReference type="Rhea" id="RHEA-COMP:17342"/>
        <dbReference type="ChEBI" id="CHEBI:33019"/>
        <dbReference type="ChEBI" id="CHEBI:61557"/>
        <dbReference type="ChEBI" id="CHEBI:140395"/>
        <dbReference type="EC" id="2.7.7.48"/>
    </reaction>
</comment>
<dbReference type="PANTHER" id="PTHR23079">
    <property type="entry name" value="RNA-DEPENDENT RNA POLYMERASE"/>
    <property type="match status" value="1"/>
</dbReference>
<dbReference type="InterPro" id="IPR041677">
    <property type="entry name" value="DNA2/NAM7_AAA_11"/>
</dbReference>
<dbReference type="EMBL" id="JAGTJQ010000012">
    <property type="protein sequence ID" value="KAH7016267.1"/>
    <property type="molecule type" value="Genomic_DNA"/>
</dbReference>
<evidence type="ECO:0000313" key="6">
    <source>
        <dbReference type="Proteomes" id="UP000756346"/>
    </source>
</evidence>
<keyword evidence="1" id="KW-0694">RNA-binding</keyword>